<keyword evidence="2" id="KW-0238">DNA-binding</keyword>
<evidence type="ECO:0000313" key="2">
    <source>
        <dbReference type="EMBL" id="QIB37011.1"/>
    </source>
</evidence>
<evidence type="ECO:0000313" key="3">
    <source>
        <dbReference type="Proteomes" id="UP000464865"/>
    </source>
</evidence>
<accession>A0A7L5BDV1</accession>
<dbReference type="GO" id="GO:0003677">
    <property type="term" value="F:DNA binding"/>
    <property type="evidence" value="ECO:0007669"/>
    <property type="project" value="UniProtKB-KW"/>
</dbReference>
<feature type="domain" description="Arc-like DNA binding" evidence="1">
    <location>
        <begin position="9"/>
        <end position="47"/>
    </location>
</feature>
<proteinExistence type="predicted"/>
<dbReference type="Pfam" id="PF03869">
    <property type="entry name" value="Arc"/>
    <property type="match status" value="1"/>
</dbReference>
<dbReference type="InterPro" id="IPR010985">
    <property type="entry name" value="Ribbon_hlx_hlx"/>
</dbReference>
<evidence type="ECO:0000259" key="1">
    <source>
        <dbReference type="Pfam" id="PF03869"/>
    </source>
</evidence>
<dbReference type="AlphaFoldDB" id="A0A7L5BDV1"/>
<dbReference type="SUPFAM" id="SSF47598">
    <property type="entry name" value="Ribbon-helix-helix"/>
    <property type="match status" value="1"/>
</dbReference>
<dbReference type="RefSeq" id="WP_164056157.1">
    <property type="nucleotide sequence ID" value="NZ_CP048632.1"/>
</dbReference>
<dbReference type="EMBL" id="CP048632">
    <property type="protein sequence ID" value="QIB37011.1"/>
    <property type="molecule type" value="Genomic_DNA"/>
</dbReference>
<sequence length="142" mass="15827">MAKAGRGSEQVMIRLPDGMRDTLKEIAAANGRSMNAEIVERLGASLQWPWISISPELHDEAIDLPMGILSELEAKIKADIEFLVGEALYNHKLSQSNLVHQFESIVEYAPEEERPKLRQEIRDLLIRAGVSVEAAGMFAKDD</sequence>
<dbReference type="InterPro" id="IPR005569">
    <property type="entry name" value="Arc_DNA-bd_dom"/>
</dbReference>
<organism evidence="2 3">
    <name type="scientific">Rhizobium oryzihabitans</name>
    <dbReference type="NCBI Taxonomy" id="2267833"/>
    <lineage>
        <taxon>Bacteria</taxon>
        <taxon>Pseudomonadati</taxon>
        <taxon>Pseudomonadota</taxon>
        <taxon>Alphaproteobacteria</taxon>
        <taxon>Hyphomicrobiales</taxon>
        <taxon>Rhizobiaceae</taxon>
        <taxon>Rhizobium/Agrobacterium group</taxon>
        <taxon>Rhizobium</taxon>
    </lineage>
</organism>
<dbReference type="GO" id="GO:0006355">
    <property type="term" value="P:regulation of DNA-templated transcription"/>
    <property type="evidence" value="ECO:0007669"/>
    <property type="project" value="InterPro"/>
</dbReference>
<dbReference type="Gene3D" id="1.10.1220.10">
    <property type="entry name" value="Met repressor-like"/>
    <property type="match status" value="1"/>
</dbReference>
<dbReference type="KEGG" id="roy:G3A56_02545"/>
<keyword evidence="3" id="KW-1185">Reference proteome</keyword>
<name>A0A7L5BDV1_9HYPH</name>
<dbReference type="InterPro" id="IPR013321">
    <property type="entry name" value="Arc_rbn_hlx_hlx"/>
</dbReference>
<dbReference type="Proteomes" id="UP000464865">
    <property type="component" value="Chromosome M15-11"/>
</dbReference>
<protein>
    <submittedName>
        <fullName evidence="2">Arc family DNA-binding protein</fullName>
    </submittedName>
</protein>
<gene>
    <name evidence="2" type="ORF">G3A56_02545</name>
</gene>
<reference evidence="2 3" key="1">
    <citation type="submission" date="2020-02" db="EMBL/GenBank/DDBJ databases">
        <title>Plant-Promoting Endophytic Bacterium Rhizobium oryzihabitans sp. nov., Isolated from the Root of Rice.</title>
        <authorList>
            <person name="zhao J."/>
            <person name="Zhang G."/>
        </authorList>
    </citation>
    <scope>NUCLEOTIDE SEQUENCE [LARGE SCALE GENOMIC DNA]</scope>
    <source>
        <strain evidence="2 3">M15</strain>
    </source>
</reference>